<evidence type="ECO:0000256" key="11">
    <source>
        <dbReference type="SAM" id="MobiDB-lite"/>
    </source>
</evidence>
<dbReference type="UniPathway" id="UPA00064">
    <property type="reaction ID" value="UER00091"/>
</dbReference>
<dbReference type="PANTHER" id="PTHR43322">
    <property type="entry name" value="1-D-DEOXYXYLULOSE 5-PHOSPHATE SYNTHASE-RELATED"/>
    <property type="match status" value="1"/>
</dbReference>
<dbReference type="HAMAP" id="MF_00315">
    <property type="entry name" value="DXP_synth"/>
    <property type="match status" value="1"/>
</dbReference>
<keyword evidence="6 10" id="KW-0460">Magnesium</keyword>
<evidence type="ECO:0000259" key="12">
    <source>
        <dbReference type="SMART" id="SM00861"/>
    </source>
</evidence>
<dbReference type="Pfam" id="PF02779">
    <property type="entry name" value="Transket_pyr"/>
    <property type="match status" value="1"/>
</dbReference>
<dbReference type="OrthoDB" id="9803371at2"/>
<accession>A0A0T6LUK1</accession>
<dbReference type="CDD" id="cd07033">
    <property type="entry name" value="TPP_PYR_DXS_TK_like"/>
    <property type="match status" value="1"/>
</dbReference>
<dbReference type="Gene3D" id="3.40.50.920">
    <property type="match status" value="1"/>
</dbReference>
<feature type="region of interest" description="Disordered" evidence="11">
    <location>
        <begin position="584"/>
        <end position="606"/>
    </location>
</feature>
<organism evidence="13 14">
    <name type="scientific">Wenjunlia vitaminophila</name>
    <name type="common">Streptomyces vitaminophilus</name>
    <dbReference type="NCBI Taxonomy" id="76728"/>
    <lineage>
        <taxon>Bacteria</taxon>
        <taxon>Bacillati</taxon>
        <taxon>Actinomycetota</taxon>
        <taxon>Actinomycetes</taxon>
        <taxon>Kitasatosporales</taxon>
        <taxon>Streptomycetaceae</taxon>
        <taxon>Wenjunlia</taxon>
    </lineage>
</organism>
<evidence type="ECO:0000313" key="14">
    <source>
        <dbReference type="Proteomes" id="UP000050867"/>
    </source>
</evidence>
<dbReference type="Proteomes" id="UP000050867">
    <property type="component" value="Unassembled WGS sequence"/>
</dbReference>
<dbReference type="InterPro" id="IPR033248">
    <property type="entry name" value="Transketolase_C"/>
</dbReference>
<feature type="binding site" evidence="10">
    <location>
        <position position="331"/>
    </location>
    <ligand>
        <name>thiamine diphosphate</name>
        <dbReference type="ChEBI" id="CHEBI:58937"/>
    </ligand>
</feature>
<evidence type="ECO:0000256" key="1">
    <source>
        <dbReference type="ARBA" id="ARBA00004980"/>
    </source>
</evidence>
<dbReference type="RefSeq" id="WP_018385635.1">
    <property type="nucleotide sequence ID" value="NZ_LLZU01000010.1"/>
</dbReference>
<dbReference type="EMBL" id="LLZU01000010">
    <property type="protein sequence ID" value="KRV49716.1"/>
    <property type="molecule type" value="Genomic_DNA"/>
</dbReference>
<feature type="domain" description="Transketolase-like pyrimidine-binding" evidence="12">
    <location>
        <begin position="280"/>
        <end position="444"/>
    </location>
</feature>
<reference evidence="13 14" key="1">
    <citation type="submission" date="2015-10" db="EMBL/GenBank/DDBJ databases">
        <title>Draft genome sequence of pyrrolomycin-producing Streptomyces vitaminophilus.</title>
        <authorList>
            <person name="Graham D.E."/>
            <person name="Mahan K.M."/>
            <person name="Klingeman D.M."/>
            <person name="Hettich R.L."/>
            <person name="Parry R.J."/>
        </authorList>
    </citation>
    <scope>NUCLEOTIDE SEQUENCE [LARGE SCALE GENOMIC DNA]</scope>
    <source>
        <strain evidence="13 14">ATCC 31673</strain>
    </source>
</reference>
<dbReference type="FunFam" id="3.40.50.970:FF:000010">
    <property type="entry name" value="1-deoxy-D-xylulose-5-phosphate synthase"/>
    <property type="match status" value="1"/>
</dbReference>
<sequence>MPLLETIAGPGDLRALSPAELDTVAGEIRELLIDKVTRTGGHLGPNLGVVELTIALHRVFDSPRDTLLWDTGHQSYVHKVLTGRQHDFDGLRSEGGLSGYPSRAESRHDVIENSHASTALSYADGLARARALTGDGSRAVVAVIGDGALTGGLAWEALNNLGGHRDIPVIVVLNDNGRSYAPTVGGFAAHLRRLRDPDPGHGNVFRELGLGYLGPVDGHDIAAVEDALCRARGTGGPVVVHVVTQKGRGWEPARRNDLDRCHVVRAAPPPGNGSSAPASPSWTSVFGAEIVRIGEERPDVVAVTAAMLEPVGLLEFQRRFPERTIDVGIAEQHAAASAAGLVYGGLHPVLAVYATFANRAFDQFLVDVALHRCPVTLVLDRAGVTGDDGPSHNGMWDLTVFQAVPGVRIAAPRDATRLRGLLREAVAWRQGPTVVRFPKGRTGPDVPAIATHAGMDVLRNDPGREVLLVAAGPMAGLALEVSDLLAAEGIGSTVVDPRWVSPVNPELVRAAAHFRFVACLEDNGRTGGIGAAIGQALGDAGATTPLRCFGLPQEFQAHGSRGQVLARCGLTAEQVAAEVSDGFHRQTTRLRPSTSGPFPTRTTRGK</sequence>
<dbReference type="CDD" id="cd02007">
    <property type="entry name" value="TPP_DXS"/>
    <property type="match status" value="1"/>
</dbReference>
<comment type="function">
    <text evidence="10">Catalyzes the acyloin condensation reaction between C atoms 2 and 3 of pyruvate and glyceraldehyde 3-phosphate to yield 1-deoxy-D-xylulose-5-phosphate (DXP).</text>
</comment>
<dbReference type="SMART" id="SM00861">
    <property type="entry name" value="Transket_pyr"/>
    <property type="match status" value="1"/>
</dbReference>
<proteinExistence type="inferred from homology"/>
<dbReference type="GO" id="GO:0030976">
    <property type="term" value="F:thiamine pyrophosphate binding"/>
    <property type="evidence" value="ECO:0007669"/>
    <property type="project" value="UniProtKB-UniRule"/>
</dbReference>
<comment type="caution">
    <text evidence="13">The sequence shown here is derived from an EMBL/GenBank/DDBJ whole genome shotgun (WGS) entry which is preliminary data.</text>
</comment>
<keyword evidence="4 10" id="KW-0808">Transferase</keyword>
<dbReference type="STRING" id="76728.AQ490_18580"/>
<dbReference type="AlphaFoldDB" id="A0A0T6LUK1"/>
<dbReference type="GO" id="GO:0016114">
    <property type="term" value="P:terpenoid biosynthetic process"/>
    <property type="evidence" value="ECO:0007669"/>
    <property type="project" value="UniProtKB-UniRule"/>
</dbReference>
<dbReference type="Pfam" id="PF02780">
    <property type="entry name" value="Transketolase_C"/>
    <property type="match status" value="1"/>
</dbReference>
<dbReference type="InterPro" id="IPR029061">
    <property type="entry name" value="THDP-binding"/>
</dbReference>
<keyword evidence="5 10" id="KW-0479">Metal-binding</keyword>
<feature type="compositionally biased region" description="Polar residues" evidence="11">
    <location>
        <begin position="589"/>
        <end position="606"/>
    </location>
</feature>
<gene>
    <name evidence="10" type="primary">dxs</name>
    <name evidence="13" type="ORF">AQ490_18580</name>
</gene>
<dbReference type="GO" id="GO:0005829">
    <property type="term" value="C:cytosol"/>
    <property type="evidence" value="ECO:0007669"/>
    <property type="project" value="TreeGrafter"/>
</dbReference>
<keyword evidence="8 10" id="KW-0786">Thiamine pyrophosphate</keyword>
<dbReference type="Pfam" id="PF13292">
    <property type="entry name" value="DXP_synthase_N"/>
    <property type="match status" value="2"/>
</dbReference>
<evidence type="ECO:0000256" key="8">
    <source>
        <dbReference type="ARBA" id="ARBA00023052"/>
    </source>
</evidence>
<feature type="binding site" evidence="10">
    <location>
        <begin position="114"/>
        <end position="116"/>
    </location>
    <ligand>
        <name>thiamine diphosphate</name>
        <dbReference type="ChEBI" id="CHEBI:58937"/>
    </ligand>
</feature>
<evidence type="ECO:0000256" key="9">
    <source>
        <dbReference type="ARBA" id="ARBA00023229"/>
    </source>
</evidence>
<comment type="pathway">
    <text evidence="1 10">Metabolic intermediate biosynthesis; 1-deoxy-D-xylulose 5-phosphate biosynthesis; 1-deoxy-D-xylulose 5-phosphate from D-glyceraldehyde 3-phosphate and pyruvate: step 1/1.</text>
</comment>
<feature type="binding site" evidence="10">
    <location>
        <position position="73"/>
    </location>
    <ligand>
        <name>thiamine diphosphate</name>
        <dbReference type="ChEBI" id="CHEBI:58937"/>
    </ligand>
</feature>
<dbReference type="PANTHER" id="PTHR43322:SF5">
    <property type="entry name" value="1-DEOXY-D-XYLULOSE-5-PHOSPHATE SYNTHASE, CHLOROPLASTIC"/>
    <property type="match status" value="1"/>
</dbReference>
<dbReference type="GO" id="GO:0019288">
    <property type="term" value="P:isopentenyl diphosphate biosynthetic process, methylerythritol 4-phosphate pathway"/>
    <property type="evidence" value="ECO:0007669"/>
    <property type="project" value="TreeGrafter"/>
</dbReference>
<keyword evidence="14" id="KW-1185">Reference proteome</keyword>
<comment type="similarity">
    <text evidence="2 10">Belongs to the transketolase family. DXPS subfamily.</text>
</comment>
<evidence type="ECO:0000256" key="6">
    <source>
        <dbReference type="ARBA" id="ARBA00022842"/>
    </source>
</evidence>
<dbReference type="InterPro" id="IPR009014">
    <property type="entry name" value="Transketo_C/PFOR_II"/>
</dbReference>
<comment type="cofactor">
    <cofactor evidence="10">
        <name>Mg(2+)</name>
        <dbReference type="ChEBI" id="CHEBI:18420"/>
    </cofactor>
    <text evidence="10">Binds 1 Mg(2+) ion per subunit.</text>
</comment>
<keyword evidence="9 10" id="KW-0414">Isoprene biosynthesis</keyword>
<dbReference type="SUPFAM" id="SSF52518">
    <property type="entry name" value="Thiamin diphosphate-binding fold (THDP-binding)"/>
    <property type="match status" value="2"/>
</dbReference>
<keyword evidence="7 10" id="KW-0784">Thiamine biosynthesis</keyword>
<dbReference type="GO" id="GO:0009228">
    <property type="term" value="P:thiamine biosynthetic process"/>
    <property type="evidence" value="ECO:0007669"/>
    <property type="project" value="UniProtKB-UniRule"/>
</dbReference>
<evidence type="ECO:0000256" key="7">
    <source>
        <dbReference type="ARBA" id="ARBA00022977"/>
    </source>
</evidence>
<evidence type="ECO:0000256" key="4">
    <source>
        <dbReference type="ARBA" id="ARBA00022679"/>
    </source>
</evidence>
<protein>
    <recommendedName>
        <fullName evidence="10">1-deoxy-D-xylulose-5-phosphate synthase</fullName>
        <ecNumber evidence="10">2.2.1.7</ecNumber>
    </recommendedName>
    <alternativeName>
        <fullName evidence="10">1-deoxyxylulose-5-phosphate synthase</fullName>
        <shortName evidence="10">DXP synthase</shortName>
        <shortName evidence="10">DXPS</shortName>
    </alternativeName>
</protein>
<dbReference type="NCBIfam" id="NF003933">
    <property type="entry name" value="PRK05444.2-2"/>
    <property type="match status" value="1"/>
</dbReference>
<dbReference type="PROSITE" id="PS00802">
    <property type="entry name" value="TRANSKETOLASE_2"/>
    <property type="match status" value="1"/>
</dbReference>
<feature type="binding site" evidence="10">
    <location>
        <position position="176"/>
    </location>
    <ligand>
        <name>Mg(2+)</name>
        <dbReference type="ChEBI" id="CHEBI:18420"/>
    </ligand>
</feature>
<evidence type="ECO:0000256" key="5">
    <source>
        <dbReference type="ARBA" id="ARBA00022723"/>
    </source>
</evidence>
<dbReference type="SUPFAM" id="SSF52922">
    <property type="entry name" value="TK C-terminal domain-like"/>
    <property type="match status" value="1"/>
</dbReference>
<dbReference type="GO" id="GO:0000287">
    <property type="term" value="F:magnesium ion binding"/>
    <property type="evidence" value="ECO:0007669"/>
    <property type="project" value="UniProtKB-UniRule"/>
</dbReference>
<dbReference type="InterPro" id="IPR020826">
    <property type="entry name" value="Transketolase_BS"/>
</dbReference>
<name>A0A0T6LUK1_WENVI</name>
<dbReference type="InterPro" id="IPR005475">
    <property type="entry name" value="Transketolase-like_Pyr-bd"/>
</dbReference>
<feature type="binding site" evidence="10">
    <location>
        <position position="176"/>
    </location>
    <ligand>
        <name>thiamine diphosphate</name>
        <dbReference type="ChEBI" id="CHEBI:58937"/>
    </ligand>
</feature>
<comment type="cofactor">
    <cofactor evidence="10">
        <name>thiamine diphosphate</name>
        <dbReference type="ChEBI" id="CHEBI:58937"/>
    </cofactor>
    <text evidence="10">Binds 1 thiamine pyrophosphate per subunit.</text>
</comment>
<dbReference type="EC" id="2.2.1.7" evidence="10"/>
<comment type="subunit">
    <text evidence="3 10">Homodimer.</text>
</comment>
<feature type="binding site" evidence="10">
    <location>
        <begin position="147"/>
        <end position="148"/>
    </location>
    <ligand>
        <name>thiamine diphosphate</name>
        <dbReference type="ChEBI" id="CHEBI:58937"/>
    </ligand>
</feature>
<dbReference type="eggNOG" id="COG1154">
    <property type="taxonomic scope" value="Bacteria"/>
</dbReference>
<dbReference type="InterPro" id="IPR005477">
    <property type="entry name" value="Dxylulose-5-P_synthase"/>
</dbReference>
<evidence type="ECO:0000256" key="3">
    <source>
        <dbReference type="ARBA" id="ARBA00011738"/>
    </source>
</evidence>
<feature type="binding site" evidence="10">
    <location>
        <position position="146"/>
    </location>
    <ligand>
        <name>Mg(2+)</name>
        <dbReference type="ChEBI" id="CHEBI:18420"/>
    </ligand>
</feature>
<evidence type="ECO:0000256" key="10">
    <source>
        <dbReference type="HAMAP-Rule" id="MF_00315"/>
    </source>
</evidence>
<evidence type="ECO:0000313" key="13">
    <source>
        <dbReference type="EMBL" id="KRV49716.1"/>
    </source>
</evidence>
<dbReference type="Gene3D" id="3.40.50.970">
    <property type="match status" value="2"/>
</dbReference>
<dbReference type="GO" id="GO:0008661">
    <property type="term" value="F:1-deoxy-D-xylulose-5-phosphate synthase activity"/>
    <property type="evidence" value="ECO:0007669"/>
    <property type="project" value="UniProtKB-UniRule"/>
</dbReference>
<dbReference type="PROSITE" id="PS00801">
    <property type="entry name" value="TRANSKETOLASE_1"/>
    <property type="match status" value="1"/>
</dbReference>
<dbReference type="InterPro" id="IPR049557">
    <property type="entry name" value="Transketolase_CS"/>
</dbReference>
<comment type="catalytic activity">
    <reaction evidence="10">
        <text>D-glyceraldehyde 3-phosphate + pyruvate + H(+) = 1-deoxy-D-xylulose 5-phosphate + CO2</text>
        <dbReference type="Rhea" id="RHEA:12605"/>
        <dbReference type="ChEBI" id="CHEBI:15361"/>
        <dbReference type="ChEBI" id="CHEBI:15378"/>
        <dbReference type="ChEBI" id="CHEBI:16526"/>
        <dbReference type="ChEBI" id="CHEBI:57792"/>
        <dbReference type="ChEBI" id="CHEBI:59776"/>
        <dbReference type="EC" id="2.2.1.7"/>
    </reaction>
</comment>
<evidence type="ECO:0000256" key="2">
    <source>
        <dbReference type="ARBA" id="ARBA00011081"/>
    </source>
</evidence>
<comment type="caution">
    <text evidence="10">Lacks conserved residue(s) required for the propagation of feature annotation.</text>
</comment>